<dbReference type="RefSeq" id="WP_344790217.1">
    <property type="nucleotide sequence ID" value="NZ_BAABBV010000001.1"/>
</dbReference>
<evidence type="ECO:0000313" key="2">
    <source>
        <dbReference type="EMBL" id="GAA4155965.1"/>
    </source>
</evidence>
<sequence>MTERACIDCGSADAMADRPSVSKRCVECQRKFKNARNMDWYRRTHAPRPRVPRAAKPKPKRRAPKVSAAQAERDRLAVAAWEEAKQARIQRQAERLAVLVQHRIDRGSGQTLRLLEWGLL</sequence>
<comment type="caution">
    <text evidence="2">The sequence shown here is derived from an EMBL/GenBank/DDBJ whole genome shotgun (WGS) entry which is preliminary data.</text>
</comment>
<evidence type="ECO:0008006" key="4">
    <source>
        <dbReference type="Google" id="ProtNLM"/>
    </source>
</evidence>
<gene>
    <name evidence="2" type="ORF">GCM10022286_05660</name>
</gene>
<feature type="compositionally biased region" description="Basic residues" evidence="1">
    <location>
        <begin position="43"/>
        <end position="64"/>
    </location>
</feature>
<protein>
    <recommendedName>
        <fullName evidence="4">C2H2-type domain-containing protein</fullName>
    </recommendedName>
</protein>
<name>A0ABP7ZFC5_9MICO</name>
<reference evidence="2" key="1">
    <citation type="journal article" date="2014" name="Int. J. Syst. Evol. Microbiol.">
        <title>Complete genome of a new Firmicutes species belonging to the dominant human colonic microbiota ('Ruminococcus bicirculans') reveals two chromosomes and a selective capacity to utilize plant glucans.</title>
        <authorList>
            <consortium name="NISC Comparative Sequencing Program"/>
            <person name="Wegmann U."/>
            <person name="Louis P."/>
            <person name="Goesmann A."/>
            <person name="Henrissat B."/>
            <person name="Duncan S.H."/>
            <person name="Flint H.J."/>
        </authorList>
    </citation>
    <scope>NUCLEOTIDE SEQUENCE</scope>
    <source>
        <strain evidence="2">JCM 17590</strain>
    </source>
</reference>
<dbReference type="EMBL" id="BAABBV010000001">
    <property type="protein sequence ID" value="GAA4155965.1"/>
    <property type="molecule type" value="Genomic_DNA"/>
</dbReference>
<feature type="region of interest" description="Disordered" evidence="1">
    <location>
        <begin position="39"/>
        <end position="71"/>
    </location>
</feature>
<reference evidence="2" key="2">
    <citation type="submission" date="2023-12" db="EMBL/GenBank/DDBJ databases">
        <authorList>
            <person name="Sun Q."/>
            <person name="Inoue M."/>
        </authorList>
    </citation>
    <scope>NUCLEOTIDE SEQUENCE</scope>
    <source>
        <strain evidence="2">JCM 17590</strain>
    </source>
</reference>
<evidence type="ECO:0000313" key="3">
    <source>
        <dbReference type="Proteomes" id="UP001415169"/>
    </source>
</evidence>
<organism evidence="2 3">
    <name type="scientific">Gryllotalpicola daejeonensis</name>
    <dbReference type="NCBI Taxonomy" id="993087"/>
    <lineage>
        <taxon>Bacteria</taxon>
        <taxon>Bacillati</taxon>
        <taxon>Actinomycetota</taxon>
        <taxon>Actinomycetes</taxon>
        <taxon>Micrococcales</taxon>
        <taxon>Microbacteriaceae</taxon>
        <taxon>Gryllotalpicola</taxon>
    </lineage>
</organism>
<proteinExistence type="predicted"/>
<accession>A0ABP7ZFC5</accession>
<dbReference type="Proteomes" id="UP001415169">
    <property type="component" value="Unassembled WGS sequence"/>
</dbReference>
<keyword evidence="3" id="KW-1185">Reference proteome</keyword>
<evidence type="ECO:0000256" key="1">
    <source>
        <dbReference type="SAM" id="MobiDB-lite"/>
    </source>
</evidence>